<evidence type="ECO:0000313" key="2">
    <source>
        <dbReference type="Proteomes" id="UP000826212"/>
    </source>
</evidence>
<keyword evidence="2" id="KW-1185">Reference proteome</keyword>
<name>A0AC61NF16_9BACT</name>
<organism evidence="1 2">
    <name type="scientific">Halosquirtibacter laminarini</name>
    <dbReference type="NCBI Taxonomy" id="3374600"/>
    <lineage>
        <taxon>Bacteria</taxon>
        <taxon>Pseudomonadati</taxon>
        <taxon>Bacteroidota</taxon>
        <taxon>Bacteroidia</taxon>
        <taxon>Marinilabiliales</taxon>
        <taxon>Prolixibacteraceae</taxon>
        <taxon>Halosquirtibacter</taxon>
    </lineage>
</organism>
<sequence length="261" mass="29389">MATFLFDKVIFGPIKSRRLGVSLGVNLLPTDQKLCSFDCIYCECGWNPKHRESKPIIPTVQEVSEKLEAQLIKMVEEKELPDVITFAGNGEPTLHPNFDKIIDITIALRDRFCPKAKVAVLSNSTKITSKKVVEALKKVDDNIMKLDGGTNEIIDAIDQPVGEFDVHNMVKLLKQFDGDLIVQTLFMRGSYNGVSVDNTTREEIDAWIECIKEIHPRQVMIYSLDRDTPAEGLIKVELDELKEIASYIVEKIPNDIKISAN</sequence>
<accession>A0AC61NF16</accession>
<dbReference type="EMBL" id="CP081303">
    <property type="protein sequence ID" value="QZE14174.1"/>
    <property type="molecule type" value="Genomic_DNA"/>
</dbReference>
<evidence type="ECO:0000313" key="1">
    <source>
        <dbReference type="EMBL" id="QZE14174.1"/>
    </source>
</evidence>
<reference evidence="1" key="1">
    <citation type="submission" date="2021-08" db="EMBL/GenBank/DDBJ databases">
        <title>Novel anaerobic bacterium isolated from sea squirt in East Sea, Republic of Korea.</title>
        <authorList>
            <person name="Nguyen T.H."/>
            <person name="Li Z."/>
            <person name="Lee Y.-J."/>
            <person name="Ko J."/>
            <person name="Kim S.-G."/>
        </authorList>
    </citation>
    <scope>NUCLEOTIDE SEQUENCE</scope>
    <source>
        <strain evidence="1">KCTC 25031</strain>
    </source>
</reference>
<proteinExistence type="predicted"/>
<protein>
    <submittedName>
        <fullName evidence="1">Radical SAM protein</fullName>
    </submittedName>
</protein>
<gene>
    <name evidence="1" type="ORF">K4L44_16875</name>
</gene>
<dbReference type="Proteomes" id="UP000826212">
    <property type="component" value="Chromosome"/>
</dbReference>